<evidence type="ECO:0008006" key="6">
    <source>
        <dbReference type="Google" id="ProtNLM"/>
    </source>
</evidence>
<dbReference type="Proteomes" id="UP001152523">
    <property type="component" value="Unassembled WGS sequence"/>
</dbReference>
<dbReference type="InterPro" id="IPR055411">
    <property type="entry name" value="LRR_FXL15/At3g58940/PEG3-like"/>
</dbReference>
<evidence type="ECO:0000313" key="4">
    <source>
        <dbReference type="EMBL" id="CAH9124096.1"/>
    </source>
</evidence>
<dbReference type="EMBL" id="CAMAPF010000933">
    <property type="protein sequence ID" value="CAH9124096.1"/>
    <property type="molecule type" value="Genomic_DNA"/>
</dbReference>
<keyword evidence="5" id="KW-1185">Reference proteome</keyword>
<dbReference type="Pfam" id="PF24758">
    <property type="entry name" value="LRR_At5g56370"/>
    <property type="match status" value="1"/>
</dbReference>
<sequence length="398" mass="45785">MARGGRTSQLPEEILDHILGLLPIQEAAKTAVLSTVWRDLWTTLTQLCFDDHFFKCFEKNYPWAGEYRFYVFTKILLQHKGTIRKCVINLSHARIPHVWSLSFDCDKWLSLVTSKGVQELLLNFGFPKYKLPNCIFSCKTLTTLHLRGFSIEPLNLPCTLPPNLTSLCLEYVTFAPTNVSNYVVDVPMLKNLSFRSCTNILHFKTTARNLCSLTINGLCGELDQSLWLNFDLKSIRTLDLGYWSLQNFLGPRAQFQPNALSVELVKLSGLCFEYHVDVSAFVCLLCVCPKLCELEITFSVKKETSLDFEAIDATSKRLKKLCRVFRTYERLLVLKFGLFCGYRSQMLFIMEMLACVPSLERVIFMGNCMYGYESYKKHEIMEEVLCFPRASIKAKIVY</sequence>
<protein>
    <recommendedName>
        <fullName evidence="6">F-box domain-containing protein</fullName>
    </recommendedName>
</protein>
<proteinExistence type="predicted"/>
<dbReference type="Gene3D" id="3.80.10.10">
    <property type="entry name" value="Ribonuclease Inhibitor"/>
    <property type="match status" value="1"/>
</dbReference>
<dbReference type="SUPFAM" id="SSF52058">
    <property type="entry name" value="L domain-like"/>
    <property type="match status" value="1"/>
</dbReference>
<accession>A0AAV0D9U8</accession>
<dbReference type="AlphaFoldDB" id="A0AAV0D9U8"/>
<evidence type="ECO:0000313" key="5">
    <source>
        <dbReference type="Proteomes" id="UP001152523"/>
    </source>
</evidence>
<dbReference type="CDD" id="cd22160">
    <property type="entry name" value="F-box_AtFBL13-like"/>
    <property type="match status" value="1"/>
</dbReference>
<dbReference type="InterPro" id="IPR053781">
    <property type="entry name" value="F-box_AtFBL13-like"/>
</dbReference>
<feature type="domain" description="F-box" evidence="1">
    <location>
        <begin position="8"/>
        <end position="44"/>
    </location>
</feature>
<gene>
    <name evidence="3" type="ORF">CEPIT_LOCUS13720</name>
    <name evidence="4" type="ORF">CEPIT_LOCUS25728</name>
</gene>
<evidence type="ECO:0000259" key="2">
    <source>
        <dbReference type="Pfam" id="PF24758"/>
    </source>
</evidence>
<dbReference type="InterPro" id="IPR032675">
    <property type="entry name" value="LRR_dom_sf"/>
</dbReference>
<dbReference type="InterPro" id="IPR053772">
    <property type="entry name" value="At1g61320/At1g61330-like"/>
</dbReference>
<comment type="caution">
    <text evidence="3">The sequence shown here is derived from an EMBL/GenBank/DDBJ whole genome shotgun (WGS) entry which is preliminary data.</text>
</comment>
<dbReference type="InterPro" id="IPR001810">
    <property type="entry name" value="F-box_dom"/>
</dbReference>
<dbReference type="EMBL" id="CAMAPF010000087">
    <property type="protein sequence ID" value="CAH9096390.1"/>
    <property type="molecule type" value="Genomic_DNA"/>
</dbReference>
<reference evidence="3" key="1">
    <citation type="submission" date="2022-07" db="EMBL/GenBank/DDBJ databases">
        <authorList>
            <person name="Macas J."/>
            <person name="Novak P."/>
            <person name="Neumann P."/>
        </authorList>
    </citation>
    <scope>NUCLEOTIDE SEQUENCE</scope>
</reference>
<dbReference type="SUPFAM" id="SSF81383">
    <property type="entry name" value="F-box domain"/>
    <property type="match status" value="1"/>
</dbReference>
<dbReference type="Pfam" id="PF00646">
    <property type="entry name" value="F-box"/>
    <property type="match status" value="1"/>
</dbReference>
<name>A0AAV0D9U8_9ASTE</name>
<evidence type="ECO:0000313" key="3">
    <source>
        <dbReference type="EMBL" id="CAH9096390.1"/>
    </source>
</evidence>
<organism evidence="3 5">
    <name type="scientific">Cuscuta epithymum</name>
    <dbReference type="NCBI Taxonomy" id="186058"/>
    <lineage>
        <taxon>Eukaryota</taxon>
        <taxon>Viridiplantae</taxon>
        <taxon>Streptophyta</taxon>
        <taxon>Embryophyta</taxon>
        <taxon>Tracheophyta</taxon>
        <taxon>Spermatophyta</taxon>
        <taxon>Magnoliopsida</taxon>
        <taxon>eudicotyledons</taxon>
        <taxon>Gunneridae</taxon>
        <taxon>Pentapetalae</taxon>
        <taxon>asterids</taxon>
        <taxon>lamiids</taxon>
        <taxon>Solanales</taxon>
        <taxon>Convolvulaceae</taxon>
        <taxon>Cuscuteae</taxon>
        <taxon>Cuscuta</taxon>
        <taxon>Cuscuta subgen. Cuscuta</taxon>
    </lineage>
</organism>
<dbReference type="PANTHER" id="PTHR34145:SF28">
    <property type="entry name" value="F-BOX DOMAIN-CONTAINING PROTEIN"/>
    <property type="match status" value="1"/>
</dbReference>
<feature type="domain" description="F-box/LRR-repeat protein 15/At3g58940/PEG3-like LRR" evidence="2">
    <location>
        <begin position="106"/>
        <end position="215"/>
    </location>
</feature>
<dbReference type="PANTHER" id="PTHR34145">
    <property type="entry name" value="OS02G0105600 PROTEIN"/>
    <property type="match status" value="1"/>
</dbReference>
<evidence type="ECO:0000259" key="1">
    <source>
        <dbReference type="Pfam" id="PF00646"/>
    </source>
</evidence>
<dbReference type="InterPro" id="IPR036047">
    <property type="entry name" value="F-box-like_dom_sf"/>
</dbReference>